<reference evidence="2" key="2">
    <citation type="submission" date="2016-12" db="EMBL/GenBank/DDBJ databases">
        <authorList>
            <person name="Song W.-J."/>
            <person name="Kurnit D.M."/>
        </authorList>
    </citation>
    <scope>NUCLEOTIDE SEQUENCE [LARGE SCALE GENOMIC DNA]</scope>
    <source>
        <strain evidence="2">HGB1681</strain>
    </source>
</reference>
<proteinExistence type="predicted"/>
<dbReference type="RefSeq" id="WP_086953567.1">
    <property type="nucleotide sequence ID" value="NZ_CAWNQC010000276.1"/>
</dbReference>
<reference evidence="1 4" key="3">
    <citation type="journal article" date="2017" name="Nat. Microbiol.">
        <title>Natural product diversity associated with the nematode symbionts Photorhabdus and Xenorhabdus.</title>
        <authorList>
            <person name="Tobias N.J."/>
            <person name="Wolff H."/>
            <person name="Djahanschiri B."/>
            <person name="Grundmann F."/>
            <person name="Kronenwerth M."/>
            <person name="Shi Y.M."/>
            <person name="Simonyi S."/>
            <person name="Grun P."/>
            <person name="Shapiro-Ilan D."/>
            <person name="Pidot S.J."/>
            <person name="Stinear T.P."/>
            <person name="Ebersberger I."/>
            <person name="Bode H.B."/>
        </authorList>
    </citation>
    <scope>NUCLEOTIDE SEQUENCE [LARGE SCALE GENOMIC DNA]</scope>
    <source>
        <strain evidence="1 4">DSM 16336</strain>
    </source>
</reference>
<dbReference type="EMBL" id="NIBU01000075">
    <property type="protein sequence ID" value="PHM30026.1"/>
    <property type="molecule type" value="Genomic_DNA"/>
</dbReference>
<accession>A0A1N6MZD3</accession>
<sequence>MSMGHNPLTITSANAVLMLRCKGIYDDWVTIQGFQVDNALEFGKVTLGETRIGVDGRQSIGYMPHETSWTLYLEANSPSTQIMENIRKDFNSNMETRFIDLVIEMPSIKKRYTGTGGLISMTAGASIKKLLDGTSYEFNMITVGAEEIA</sequence>
<evidence type="ECO:0000313" key="1">
    <source>
        <dbReference type="EMBL" id="PHM30026.1"/>
    </source>
</evidence>
<name>A0A1N6MZD3_9GAMM</name>
<keyword evidence="4" id="KW-1185">Reference proteome</keyword>
<evidence type="ECO:0000313" key="2">
    <source>
        <dbReference type="EMBL" id="SIP74167.1"/>
    </source>
</evidence>
<dbReference type="AlphaFoldDB" id="A0A1N6MZD3"/>
<gene>
    <name evidence="1" type="ORF">Xinn_03609</name>
    <name evidence="2" type="ORF">XIS1_540010</name>
</gene>
<evidence type="ECO:0000313" key="3">
    <source>
        <dbReference type="Proteomes" id="UP000196435"/>
    </source>
</evidence>
<dbReference type="Pfam" id="PF22764">
    <property type="entry name" value="E217_Gp32"/>
    <property type="match status" value="1"/>
</dbReference>
<dbReference type="Proteomes" id="UP000224871">
    <property type="component" value="Unassembled WGS sequence"/>
</dbReference>
<reference evidence="3" key="1">
    <citation type="submission" date="2016-12" db="EMBL/GenBank/DDBJ databases">
        <authorList>
            <person name="Gaudriault S."/>
        </authorList>
    </citation>
    <scope>NUCLEOTIDE SEQUENCE [LARGE SCALE GENOMIC DNA]</scope>
    <source>
        <strain evidence="3">HGB1681 (deposited as PTA-6826 in the American Type Culture Collection)</strain>
    </source>
</reference>
<evidence type="ECO:0000313" key="4">
    <source>
        <dbReference type="Proteomes" id="UP000224871"/>
    </source>
</evidence>
<dbReference type="Proteomes" id="UP000196435">
    <property type="component" value="Unassembled WGS sequence"/>
</dbReference>
<dbReference type="EMBL" id="FTLG01000197">
    <property type="protein sequence ID" value="SIP74167.1"/>
    <property type="molecule type" value="Genomic_DNA"/>
</dbReference>
<dbReference type="InterPro" id="IPR054440">
    <property type="entry name" value="Gp32-like"/>
</dbReference>
<protein>
    <submittedName>
        <fullName evidence="2">AB1gp02</fullName>
    </submittedName>
</protein>
<dbReference type="OrthoDB" id="8612502at2"/>
<organism evidence="2 3">
    <name type="scientific">Xenorhabdus innexi</name>
    <dbReference type="NCBI Taxonomy" id="290109"/>
    <lineage>
        <taxon>Bacteria</taxon>
        <taxon>Pseudomonadati</taxon>
        <taxon>Pseudomonadota</taxon>
        <taxon>Gammaproteobacteria</taxon>
        <taxon>Enterobacterales</taxon>
        <taxon>Morganellaceae</taxon>
        <taxon>Xenorhabdus</taxon>
    </lineage>
</organism>